<dbReference type="SUPFAM" id="SSF52540">
    <property type="entry name" value="P-loop containing nucleoside triphosphate hydrolases"/>
    <property type="match status" value="1"/>
</dbReference>
<protein>
    <submittedName>
        <fullName evidence="4">AAA family ATPase</fullName>
    </submittedName>
</protein>
<evidence type="ECO:0000313" key="4">
    <source>
        <dbReference type="EMBL" id="GAA1775315.1"/>
    </source>
</evidence>
<proteinExistence type="predicted"/>
<keyword evidence="1" id="KW-0547">Nucleotide-binding</keyword>
<gene>
    <name evidence="4" type="ORF">GCM10009681_53620</name>
</gene>
<dbReference type="InterPro" id="IPR001270">
    <property type="entry name" value="ClpA/B"/>
</dbReference>
<dbReference type="InterPro" id="IPR003959">
    <property type="entry name" value="ATPase_AAA_core"/>
</dbReference>
<dbReference type="PRINTS" id="PR00300">
    <property type="entry name" value="CLPPROTEASEA"/>
</dbReference>
<evidence type="ECO:0000256" key="1">
    <source>
        <dbReference type="ARBA" id="ARBA00022741"/>
    </source>
</evidence>
<dbReference type="SMART" id="SM00382">
    <property type="entry name" value="AAA"/>
    <property type="match status" value="1"/>
</dbReference>
<sequence>MTAEPTHRPQPGSLPGAPLFAQELAGTLAVHSQYVLYGNVRDVYLVPEPVRRSPDGMSPESMLEVLWRALRPSGYRCLVVSDQVDGITVYPRGDPDARAAAEQVLGRRMLDRKQTLERLRTCMARVVGNPPPPPIKADAVQEDPSADEVSTDGARVAFVIDYAARIPRSQTALEGEERDFFLFAQKLAVTAETRGGGPADRPSELFNPIIWLTEGERDLPAWLTVGMERVRTIAVPKPGLSDRLIAARYFAPVITRDHRPPLDGDPDIERFAKRTDDMTLHAVREIARLCADRGMPLAQIDDAIRIYKIGIDQNPWRQETVRQQIITGEARIPDQVLGQRAAITKAFDILKRAALGLSGAQASSSANRPRGVLFLAGPTGVGKTELAKQVATLLFGDPEAYLRFDMSEFSASHAADRLTGAPPGYVGYEAGGELTGAIRRRPFSVVLFDEFEKAHPQIFDKFLQILDDGRLTDGQGTTTYFSECMLIFTSNLGVFRTDPQTQEKIQLVHPGIAYDELERRVRAAIDEYFTTKLGRPELLNRFGDNIVVFDFIDAPTAGRILEGQLRNVIDRLAREQGITLDIGGLALTRLKEWCAAPRTLANGGRGIGSEVESRFINPLARYLFDANVRSGKVHVHDIDVDNGVATLVARHEP</sequence>
<dbReference type="Proteomes" id="UP001500655">
    <property type="component" value="Unassembled WGS sequence"/>
</dbReference>
<name>A0ABP4XF08_9ACTN</name>
<keyword evidence="2" id="KW-0067">ATP-binding</keyword>
<feature type="domain" description="AAA+ ATPase" evidence="3">
    <location>
        <begin position="369"/>
        <end position="511"/>
    </location>
</feature>
<keyword evidence="5" id="KW-1185">Reference proteome</keyword>
<dbReference type="InterPro" id="IPR003593">
    <property type="entry name" value="AAA+_ATPase"/>
</dbReference>
<reference evidence="5" key="1">
    <citation type="journal article" date="2019" name="Int. J. Syst. Evol. Microbiol.">
        <title>The Global Catalogue of Microorganisms (GCM) 10K type strain sequencing project: providing services to taxonomists for standard genome sequencing and annotation.</title>
        <authorList>
            <consortium name="The Broad Institute Genomics Platform"/>
            <consortium name="The Broad Institute Genome Sequencing Center for Infectious Disease"/>
            <person name="Wu L."/>
            <person name="Ma J."/>
        </authorList>
    </citation>
    <scope>NUCLEOTIDE SEQUENCE [LARGE SCALE GENOMIC DNA]</scope>
    <source>
        <strain evidence="5">JCM 13249</strain>
    </source>
</reference>
<dbReference type="PANTHER" id="PTHR11638:SF18">
    <property type="entry name" value="HEAT SHOCK PROTEIN 104"/>
    <property type="match status" value="1"/>
</dbReference>
<evidence type="ECO:0000313" key="5">
    <source>
        <dbReference type="Proteomes" id="UP001500655"/>
    </source>
</evidence>
<dbReference type="EMBL" id="BAAALS010000042">
    <property type="protein sequence ID" value="GAA1775315.1"/>
    <property type="molecule type" value="Genomic_DNA"/>
</dbReference>
<organism evidence="4 5">
    <name type="scientific">Luedemannella helvata</name>
    <dbReference type="NCBI Taxonomy" id="349315"/>
    <lineage>
        <taxon>Bacteria</taxon>
        <taxon>Bacillati</taxon>
        <taxon>Actinomycetota</taxon>
        <taxon>Actinomycetes</taxon>
        <taxon>Micromonosporales</taxon>
        <taxon>Micromonosporaceae</taxon>
        <taxon>Luedemannella</taxon>
    </lineage>
</organism>
<dbReference type="InterPro" id="IPR027417">
    <property type="entry name" value="P-loop_NTPase"/>
</dbReference>
<dbReference type="InterPro" id="IPR050130">
    <property type="entry name" value="ClpA_ClpB"/>
</dbReference>
<evidence type="ECO:0000256" key="2">
    <source>
        <dbReference type="ARBA" id="ARBA00022840"/>
    </source>
</evidence>
<evidence type="ECO:0000259" key="3">
    <source>
        <dbReference type="SMART" id="SM00382"/>
    </source>
</evidence>
<accession>A0ABP4XF08</accession>
<comment type="caution">
    <text evidence="4">The sequence shown here is derived from an EMBL/GenBank/DDBJ whole genome shotgun (WGS) entry which is preliminary data.</text>
</comment>
<dbReference type="Gene3D" id="3.40.50.300">
    <property type="entry name" value="P-loop containing nucleotide triphosphate hydrolases"/>
    <property type="match status" value="1"/>
</dbReference>
<dbReference type="Pfam" id="PF07724">
    <property type="entry name" value="AAA_2"/>
    <property type="match status" value="1"/>
</dbReference>
<dbReference type="PANTHER" id="PTHR11638">
    <property type="entry name" value="ATP-DEPENDENT CLP PROTEASE"/>
    <property type="match status" value="1"/>
</dbReference>
<dbReference type="RefSeq" id="WP_344087971.1">
    <property type="nucleotide sequence ID" value="NZ_BAAALS010000042.1"/>
</dbReference>
<dbReference type="CDD" id="cd19499">
    <property type="entry name" value="RecA-like_ClpB_Hsp104-like"/>
    <property type="match status" value="1"/>
</dbReference>